<evidence type="ECO:0000313" key="1">
    <source>
        <dbReference type="EMBL" id="KIE63875.1"/>
    </source>
</evidence>
<accession>A0A0C1VJ71</accession>
<organism evidence="1 2">
    <name type="scientific">Candidatus Riesia pediculischaeffi PTSU</name>
    <dbReference type="NCBI Taxonomy" id="1401651"/>
    <lineage>
        <taxon>Bacteria</taxon>
        <taxon>Pseudomonadati</taxon>
        <taxon>Pseudomonadota</taxon>
        <taxon>Gammaproteobacteria</taxon>
        <taxon>Enterobacterales</taxon>
        <taxon>Enterobacteriaceae</taxon>
        <taxon>Candidatus Riesia</taxon>
    </lineage>
</organism>
<protein>
    <submittedName>
        <fullName evidence="1">Uncharacterized protein</fullName>
    </submittedName>
</protein>
<dbReference type="AlphaFoldDB" id="A0A0C1VJ71"/>
<proteinExistence type="predicted"/>
<comment type="caution">
    <text evidence="1">The sequence shown here is derived from an EMBL/GenBank/DDBJ whole genome shotgun (WGS) entry which is preliminary data.</text>
</comment>
<dbReference type="HOGENOM" id="CLU_3197477_0_0_6"/>
<reference evidence="1 2" key="1">
    <citation type="journal article" date="2014" name="G3 (Bethesda)">
        <title>Genome sequence of Candidatus Riesia pediculischaeffi, endosymbiont of chimpanzee lice, and genomic comparison of recently acquired endosymbionts from human and chimpanzee lice.</title>
        <authorList>
            <person name="Boyd B.M."/>
            <person name="Allen J.M."/>
            <person name="de Crecy-Lagard V."/>
            <person name="Reed D.L."/>
        </authorList>
    </citation>
    <scope>NUCLEOTIDE SEQUENCE [LARGE SCALE GENOMIC DNA]</scope>
    <source>
        <strain evidence="1 2">PTSU</strain>
    </source>
</reference>
<evidence type="ECO:0000313" key="2">
    <source>
        <dbReference type="Proteomes" id="UP000054529"/>
    </source>
</evidence>
<name>A0A0C1VJ71_9ENTR</name>
<dbReference type="Proteomes" id="UP000054529">
    <property type="component" value="Unassembled WGS sequence"/>
</dbReference>
<gene>
    <name evidence="1" type="ORF">P689_12244</name>
</gene>
<sequence>MKYLQLNFLFRIAANIGSFGRERLIPSGSHAFLKIFKVIYQFFFG</sequence>
<dbReference type="EMBL" id="AWXV01000004">
    <property type="protein sequence ID" value="KIE63875.1"/>
    <property type="molecule type" value="Genomic_DNA"/>
</dbReference>